<proteinExistence type="predicted"/>
<protein>
    <recommendedName>
        <fullName evidence="3">NERD domain-containing protein</fullName>
    </recommendedName>
</protein>
<evidence type="ECO:0000313" key="1">
    <source>
        <dbReference type="EMBL" id="PJZ58458.1"/>
    </source>
</evidence>
<comment type="caution">
    <text evidence="1">The sequence shown here is derived from an EMBL/GenBank/DDBJ whole genome shotgun (WGS) entry which is preliminary data.</text>
</comment>
<evidence type="ECO:0008006" key="3">
    <source>
        <dbReference type="Google" id="ProtNLM"/>
    </source>
</evidence>
<accession>A0ABX4NTV8</accession>
<sequence length="770" mass="89391">MRRKSSRRKGGIKKNTNEKFEFLKSKIQPPIIQTLDNPLVNLTIDEKKEFFSKLSTQNKILLEQTLFELTEILKEFSPEIILSFFSAYSLSIGVNDNGVETVDETREIEQPHIEILQALALMLPKDMWGKEPLPPHNLQIVHDKIKDLLITFSYSRMNPEVFDLEEKEKGIVMFQEFIRNHTSNIRNWGYFSQVKVILLELYGEFDNLLKEKVGFSPSEVINVFSSMIAQTEKLMTQHSNRLKDMYKSSNRSEMIRRFNLFRGANANEENKLNQVISKLSLNREALFNLILSYENQNLPEIFSFSLEEISDCCGIHSKVIEQIFDYFSYEPGDLEESNPEFFFLDNPIWKKPIIKINDAYFCPIPILFFSNSFTILDSLIEKYFKDALHVRRSVYLEQKIEAIVKKRFPDISTVAKVNWFEKDTQYETDLITFIDVYAIIIEAKSHRISSAALRGAPDRIKRHIKEIIISPGIQSKRLEERLQYLIENPNVDDELRQKLPVDLKNINKILRISVSLEDFATLQSNIGNLKATEWMPSSIELCPTLNLADFETVFDFLDHPVHIIHYFERRTELLLDEKVNITGDELDYLGFYSGTLFSYGYINEDSKDNLNITMMSSPIDHYYSSKDAGIDVPKPGPQICEIFKNILIKLEERSTPGWTVLGVALSRYSPTDQEKITNFITHMKLKISNNWDAEDLQNFLIFAPPYGSEYGLAFVLYSDSTIHRKYEFIESAESQVFNNSYAKYALIIAKNIDDNESPYNYIAVGRKIDD</sequence>
<reference evidence="1 2" key="1">
    <citation type="submission" date="2017-07" db="EMBL/GenBank/DDBJ databases">
        <title>Leptospira spp. isolated from tropical soils.</title>
        <authorList>
            <person name="Thibeaux R."/>
            <person name="Iraola G."/>
            <person name="Ferres I."/>
            <person name="Bierque E."/>
            <person name="Girault D."/>
            <person name="Soupe-Gilbert M.-E."/>
            <person name="Picardeau M."/>
            <person name="Goarant C."/>
        </authorList>
    </citation>
    <scope>NUCLEOTIDE SEQUENCE [LARGE SCALE GENOMIC DNA]</scope>
    <source>
        <strain evidence="1 2">FH4-C-A1</strain>
    </source>
</reference>
<keyword evidence="2" id="KW-1185">Reference proteome</keyword>
<dbReference type="Proteomes" id="UP000231879">
    <property type="component" value="Unassembled WGS sequence"/>
</dbReference>
<dbReference type="EMBL" id="NPDS01000002">
    <property type="protein sequence ID" value="PJZ58458.1"/>
    <property type="molecule type" value="Genomic_DNA"/>
</dbReference>
<organism evidence="1 2">
    <name type="scientific">Leptospira barantonii</name>
    <dbReference type="NCBI Taxonomy" id="2023184"/>
    <lineage>
        <taxon>Bacteria</taxon>
        <taxon>Pseudomonadati</taxon>
        <taxon>Spirochaetota</taxon>
        <taxon>Spirochaetia</taxon>
        <taxon>Leptospirales</taxon>
        <taxon>Leptospiraceae</taxon>
        <taxon>Leptospira</taxon>
    </lineage>
</organism>
<evidence type="ECO:0000313" key="2">
    <source>
        <dbReference type="Proteomes" id="UP000231879"/>
    </source>
</evidence>
<gene>
    <name evidence="1" type="ORF">CH367_07870</name>
</gene>
<name>A0ABX4NTV8_9LEPT</name>